<reference evidence="3 4" key="1">
    <citation type="submission" date="2021-01" db="EMBL/GenBank/DDBJ databases">
        <title>Tumebacillus sp. strain ITR2 16S ribosomal RNA gene Genome sequencing and assembly.</title>
        <authorList>
            <person name="Kang M."/>
        </authorList>
    </citation>
    <scope>NUCLEOTIDE SEQUENCE [LARGE SCALE GENOMIC DNA]</scope>
    <source>
        <strain evidence="3 4">ITR2</strain>
    </source>
</reference>
<dbReference type="RefSeq" id="WP_201630364.1">
    <property type="nucleotide sequence ID" value="NZ_JAEQNB010000001.1"/>
</dbReference>
<dbReference type="PROSITE" id="PS00552">
    <property type="entry name" value="HTH_MERR_1"/>
    <property type="match status" value="1"/>
</dbReference>
<feature type="domain" description="HTH merR-type" evidence="2">
    <location>
        <begin position="5"/>
        <end position="74"/>
    </location>
</feature>
<protein>
    <submittedName>
        <fullName evidence="3">MerR family transcriptional regulator</fullName>
    </submittedName>
</protein>
<dbReference type="EMBL" id="JAEQNB010000001">
    <property type="protein sequence ID" value="MBL0385198.1"/>
    <property type="molecule type" value="Genomic_DNA"/>
</dbReference>
<evidence type="ECO:0000313" key="3">
    <source>
        <dbReference type="EMBL" id="MBL0385198.1"/>
    </source>
</evidence>
<evidence type="ECO:0000313" key="4">
    <source>
        <dbReference type="Proteomes" id="UP000602284"/>
    </source>
</evidence>
<name>A0ABS1J6A6_9BACL</name>
<dbReference type="CDD" id="cd01106">
    <property type="entry name" value="HTH_TipAL-Mta"/>
    <property type="match status" value="1"/>
</dbReference>
<dbReference type="InterPro" id="IPR047057">
    <property type="entry name" value="MerR_fam"/>
</dbReference>
<dbReference type="Proteomes" id="UP000602284">
    <property type="component" value="Unassembled WGS sequence"/>
</dbReference>
<evidence type="ECO:0000256" key="1">
    <source>
        <dbReference type="ARBA" id="ARBA00023125"/>
    </source>
</evidence>
<keyword evidence="1" id="KW-0238">DNA-binding</keyword>
<dbReference type="Gene3D" id="1.10.1660.10">
    <property type="match status" value="1"/>
</dbReference>
<dbReference type="PRINTS" id="PR00040">
    <property type="entry name" value="HTHMERR"/>
</dbReference>
<comment type="caution">
    <text evidence="3">The sequence shown here is derived from an EMBL/GenBank/DDBJ whole genome shotgun (WGS) entry which is preliminary data.</text>
</comment>
<keyword evidence="4" id="KW-1185">Reference proteome</keyword>
<dbReference type="Pfam" id="PF13411">
    <property type="entry name" value="MerR_1"/>
    <property type="match status" value="1"/>
</dbReference>
<evidence type="ECO:0000259" key="2">
    <source>
        <dbReference type="PROSITE" id="PS50937"/>
    </source>
</evidence>
<accession>A0ABS1J6A6</accession>
<dbReference type="InterPro" id="IPR009061">
    <property type="entry name" value="DNA-bd_dom_put_sf"/>
</dbReference>
<organism evidence="3 4">
    <name type="scientific">Tumebacillus amylolyticus</name>
    <dbReference type="NCBI Taxonomy" id="2801339"/>
    <lineage>
        <taxon>Bacteria</taxon>
        <taxon>Bacillati</taxon>
        <taxon>Bacillota</taxon>
        <taxon>Bacilli</taxon>
        <taxon>Bacillales</taxon>
        <taxon>Alicyclobacillaceae</taxon>
        <taxon>Tumebacillus</taxon>
    </lineage>
</organism>
<dbReference type="PROSITE" id="PS50937">
    <property type="entry name" value="HTH_MERR_2"/>
    <property type="match status" value="1"/>
</dbReference>
<dbReference type="PANTHER" id="PTHR30204">
    <property type="entry name" value="REDOX-CYCLING DRUG-SENSING TRANSCRIPTIONAL ACTIVATOR SOXR"/>
    <property type="match status" value="1"/>
</dbReference>
<dbReference type="PANTHER" id="PTHR30204:SF96">
    <property type="entry name" value="CHROMOSOME-ANCHORING PROTEIN RACA"/>
    <property type="match status" value="1"/>
</dbReference>
<dbReference type="InterPro" id="IPR000551">
    <property type="entry name" value="MerR-type_HTH_dom"/>
</dbReference>
<proteinExistence type="predicted"/>
<gene>
    <name evidence="3" type="ORF">JJB07_00950</name>
</gene>
<sequence>MTAPLYQTGELAKKASISIRTLRYYDQTGLLSPSQHSESGYRLYTEEDLHRLQYILALKYLGFSLEEIKACLQTSPQDLSERLAQQRAMLLDKRAELDLILRAVEASQRLLQQNPDDPEALSSILHVYQAEHKPEWVRQHLTPAQRLKMRDLYESSYSEEARHKLQTKVWTDETRRLHHEQYDEFRTKLQTLTAQQADPASAESQHMAHLLTEINARVSQGDPAILEGMKKSWTSYNALPEQERPPAYHFTDEERDFLKKAMTHFHTARATQQPPN</sequence>
<dbReference type="SMART" id="SM00422">
    <property type="entry name" value="HTH_MERR"/>
    <property type="match status" value="1"/>
</dbReference>
<dbReference type="SUPFAM" id="SSF46955">
    <property type="entry name" value="Putative DNA-binding domain"/>
    <property type="match status" value="1"/>
</dbReference>